<dbReference type="InterPro" id="IPR011182">
    <property type="entry name" value="L-Asp_DH"/>
</dbReference>
<evidence type="ECO:0000256" key="2">
    <source>
        <dbReference type="ARBA" id="ARBA00022642"/>
    </source>
</evidence>
<dbReference type="EMBL" id="DQSV01000059">
    <property type="protein sequence ID" value="HIP17285.1"/>
    <property type="molecule type" value="Genomic_DNA"/>
</dbReference>
<dbReference type="Gene3D" id="3.30.360.10">
    <property type="entry name" value="Dihydrodipicolinate Reductase, domain 2"/>
    <property type="match status" value="1"/>
</dbReference>
<feature type="active site" evidence="6">
    <location>
        <position position="217"/>
    </location>
</feature>
<comment type="caution">
    <text evidence="9">The sequence shown here is derived from an EMBL/GenBank/DDBJ whole genome shotgun (WGS) entry which is preliminary data.</text>
</comment>
<dbReference type="HAMAP" id="MF_01265">
    <property type="entry name" value="NadX"/>
    <property type="match status" value="1"/>
</dbReference>
<comment type="catalytic activity">
    <reaction evidence="6">
        <text>L-aspartate + NADP(+) + H2O = oxaloacetate + NH4(+) + NADPH + H(+)</text>
        <dbReference type="Rhea" id="RHEA:11784"/>
        <dbReference type="ChEBI" id="CHEBI:15377"/>
        <dbReference type="ChEBI" id="CHEBI:15378"/>
        <dbReference type="ChEBI" id="CHEBI:16452"/>
        <dbReference type="ChEBI" id="CHEBI:28938"/>
        <dbReference type="ChEBI" id="CHEBI:29991"/>
        <dbReference type="ChEBI" id="CHEBI:57783"/>
        <dbReference type="ChEBI" id="CHEBI:58349"/>
        <dbReference type="EC" id="1.4.1.21"/>
    </reaction>
</comment>
<dbReference type="Proteomes" id="UP000605144">
    <property type="component" value="Unassembled WGS sequence"/>
</dbReference>
<comment type="miscellaneous">
    <text evidence="6">The iminoaspartate product is unstable in aqueous solution and can decompose to oxaloacetate and ammonia.</text>
</comment>
<organism evidence="9 10">
    <name type="scientific">Methanothermococcus okinawensis</name>
    <dbReference type="NCBI Taxonomy" id="155863"/>
    <lineage>
        <taxon>Archaea</taxon>
        <taxon>Methanobacteriati</taxon>
        <taxon>Methanobacteriota</taxon>
        <taxon>Methanomada group</taxon>
        <taxon>Methanococci</taxon>
        <taxon>Methanococcales</taxon>
        <taxon>Methanococcaceae</taxon>
        <taxon>Methanothermococcus</taxon>
    </lineage>
</organism>
<dbReference type="GO" id="GO:0016639">
    <property type="term" value="F:oxidoreductase activity, acting on the CH-NH2 group of donors, NAD or NADP as acceptor"/>
    <property type="evidence" value="ECO:0007669"/>
    <property type="project" value="UniProtKB-UniRule"/>
</dbReference>
<dbReference type="GO" id="GO:0051287">
    <property type="term" value="F:NAD binding"/>
    <property type="evidence" value="ECO:0007669"/>
    <property type="project" value="UniProtKB-UniRule"/>
</dbReference>
<evidence type="ECO:0000256" key="3">
    <source>
        <dbReference type="ARBA" id="ARBA00022857"/>
    </source>
</evidence>
<gene>
    <name evidence="6" type="primary">nadX</name>
    <name evidence="9" type="ORF">EYG76_03150</name>
</gene>
<dbReference type="Gene3D" id="3.40.50.720">
    <property type="entry name" value="NAD(P)-binding Rossmann-like Domain"/>
    <property type="match status" value="1"/>
</dbReference>
<comment type="catalytic activity">
    <reaction evidence="6">
        <text>L-aspartate + NAD(+) + H2O = oxaloacetate + NH4(+) + NADH + H(+)</text>
        <dbReference type="Rhea" id="RHEA:11788"/>
        <dbReference type="ChEBI" id="CHEBI:15377"/>
        <dbReference type="ChEBI" id="CHEBI:15378"/>
        <dbReference type="ChEBI" id="CHEBI:16452"/>
        <dbReference type="ChEBI" id="CHEBI:28938"/>
        <dbReference type="ChEBI" id="CHEBI:29991"/>
        <dbReference type="ChEBI" id="CHEBI:57540"/>
        <dbReference type="ChEBI" id="CHEBI:57945"/>
        <dbReference type="EC" id="1.4.1.21"/>
    </reaction>
</comment>
<keyword evidence="3 6" id="KW-0521">NADP</keyword>
<dbReference type="GO" id="GO:0009435">
    <property type="term" value="P:NAD+ biosynthetic process"/>
    <property type="evidence" value="ECO:0007669"/>
    <property type="project" value="UniProtKB-UniRule"/>
</dbReference>
<protein>
    <recommendedName>
        <fullName evidence="6">L-aspartate dehydrogenase</fullName>
        <ecNumber evidence="6">1.4.1.21</ecNumber>
    </recommendedName>
</protein>
<feature type="binding site" evidence="6">
    <location>
        <position position="123"/>
    </location>
    <ligand>
        <name>NAD(+)</name>
        <dbReference type="ChEBI" id="CHEBI:57540"/>
    </ligand>
</feature>
<dbReference type="NCBIfam" id="TIGR03855">
    <property type="entry name" value="NAD_NadX"/>
    <property type="match status" value="1"/>
</dbReference>
<evidence type="ECO:0000313" key="9">
    <source>
        <dbReference type="EMBL" id="HIP17285.1"/>
    </source>
</evidence>
<dbReference type="UniPathway" id="UPA00253">
    <property type="reaction ID" value="UER00456"/>
</dbReference>
<reference evidence="9" key="1">
    <citation type="journal article" date="2020" name="ISME J.">
        <title>Gammaproteobacteria mediating utilization of methyl-, sulfur- and petroleum organic compounds in deep ocean hydrothermal plumes.</title>
        <authorList>
            <person name="Zhou Z."/>
            <person name="Liu Y."/>
            <person name="Pan J."/>
            <person name="Cron B.R."/>
            <person name="Toner B.M."/>
            <person name="Anantharaman K."/>
            <person name="Breier J.A."/>
            <person name="Dick G.J."/>
            <person name="Li M."/>
        </authorList>
    </citation>
    <scope>NUCLEOTIDE SEQUENCE</scope>
    <source>
        <strain evidence="9">SZUA-1385</strain>
    </source>
</reference>
<dbReference type="NCBIfam" id="NF009830">
    <property type="entry name" value="PRK13304.1"/>
    <property type="match status" value="1"/>
</dbReference>
<dbReference type="InterPro" id="IPR020626">
    <property type="entry name" value="Asp_DH_prok"/>
</dbReference>
<evidence type="ECO:0000256" key="1">
    <source>
        <dbReference type="ARBA" id="ARBA00008331"/>
    </source>
</evidence>
<accession>A0A832YS97</accession>
<dbReference type="AlphaFoldDB" id="A0A832YS97"/>
<dbReference type="Pfam" id="PF03447">
    <property type="entry name" value="NAD_binding_3"/>
    <property type="match status" value="1"/>
</dbReference>
<evidence type="ECO:0000259" key="7">
    <source>
        <dbReference type="Pfam" id="PF01958"/>
    </source>
</evidence>
<keyword evidence="4 6" id="KW-0560">Oxidoreductase</keyword>
<evidence type="ECO:0000256" key="4">
    <source>
        <dbReference type="ARBA" id="ARBA00023002"/>
    </source>
</evidence>
<dbReference type="SUPFAM" id="SSF51735">
    <property type="entry name" value="NAD(P)-binding Rossmann-fold domains"/>
    <property type="match status" value="1"/>
</dbReference>
<keyword evidence="5 6" id="KW-0520">NAD</keyword>
<dbReference type="GO" id="GO:0050661">
    <property type="term" value="F:NADP binding"/>
    <property type="evidence" value="ECO:0007669"/>
    <property type="project" value="UniProtKB-UniRule"/>
</dbReference>
<name>A0A832YS97_9EURY</name>
<evidence type="ECO:0000259" key="8">
    <source>
        <dbReference type="Pfam" id="PF03447"/>
    </source>
</evidence>
<evidence type="ECO:0000256" key="6">
    <source>
        <dbReference type="HAMAP-Rule" id="MF_01265"/>
    </source>
</evidence>
<dbReference type="EC" id="1.4.1.21" evidence="6"/>
<dbReference type="PANTHER" id="PTHR31873">
    <property type="entry name" value="L-ASPARTATE DEHYDROGENASE-RELATED"/>
    <property type="match status" value="1"/>
</dbReference>
<dbReference type="InterPro" id="IPR005106">
    <property type="entry name" value="Asp/hSer_DH_NAD-bd"/>
</dbReference>
<dbReference type="InterPro" id="IPR002811">
    <property type="entry name" value="Asp_DH"/>
</dbReference>
<dbReference type="Pfam" id="PF01958">
    <property type="entry name" value="Asp_DH_C"/>
    <property type="match status" value="1"/>
</dbReference>
<sequence length="266" mass="28332">MLKIGLVGCGTIATIIIKAVINGKINPIVGAVYDKNAHKAEKLGRLVNAQVCSSIDELVSKDIDIVIECASIGAVDEVATKSLKNKKDIIIMSVGAFANKKLYLKLYNLAKEHNKKIYIPSGAIAGIDAIKSASLGKIYDVVLETIKPVYGLRESLEKEGIDITSLSEPITIFEGSALEAIEKFPQNINVAIVLSLASGLPIKVKIIADPSISSNRHRVIVKGSTGTISTTVDNNPCKDNPKTSALAAYSVIRIIKDLSEPVIIGT</sequence>
<dbReference type="PANTHER" id="PTHR31873:SF6">
    <property type="entry name" value="ASPARTATE DEHYDROGENASE DOMAIN-CONTAINING PROTEIN"/>
    <property type="match status" value="1"/>
</dbReference>
<feature type="binding site" evidence="6">
    <location>
        <position position="189"/>
    </location>
    <ligand>
        <name>NAD(+)</name>
        <dbReference type="ChEBI" id="CHEBI:57540"/>
    </ligand>
</feature>
<feature type="domain" description="Aspartate dehydrogenase" evidence="7">
    <location>
        <begin position="167"/>
        <end position="252"/>
    </location>
</feature>
<dbReference type="InterPro" id="IPR022487">
    <property type="entry name" value="Asp_DH_arc"/>
</dbReference>
<evidence type="ECO:0000256" key="5">
    <source>
        <dbReference type="ARBA" id="ARBA00023027"/>
    </source>
</evidence>
<keyword evidence="2 6" id="KW-0662">Pyridine nucleotide biosynthesis</keyword>
<dbReference type="GO" id="GO:0033735">
    <property type="term" value="F:aspartate dehydrogenase [NAD(P)+] activity"/>
    <property type="evidence" value="ECO:0007669"/>
    <property type="project" value="UniProtKB-EC"/>
</dbReference>
<feature type="domain" description="Aspartate/homoserine dehydrogenase NAD-binding" evidence="8">
    <location>
        <begin position="8"/>
        <end position="120"/>
    </location>
</feature>
<dbReference type="NCBIfam" id="NF009828">
    <property type="entry name" value="PRK13303.1-3"/>
    <property type="match status" value="1"/>
</dbReference>
<evidence type="ECO:0000313" key="10">
    <source>
        <dbReference type="Proteomes" id="UP000605144"/>
    </source>
</evidence>
<proteinExistence type="inferred from homology"/>
<comment type="pathway">
    <text evidence="6">Cofactor biosynthesis; NAD(+) biosynthesis; iminoaspartate from L-aspartate (dehydrogenase route): step 1/1.</text>
</comment>
<dbReference type="SUPFAM" id="SSF55347">
    <property type="entry name" value="Glyceraldehyde-3-phosphate dehydrogenase-like, C-terminal domain"/>
    <property type="match status" value="1"/>
</dbReference>
<comment type="function">
    <text evidence="6">Specifically catalyzes the NAD or NADP-dependent dehydrogenation of L-aspartate to iminoaspartate.</text>
</comment>
<dbReference type="InterPro" id="IPR036291">
    <property type="entry name" value="NAD(P)-bd_dom_sf"/>
</dbReference>
<dbReference type="PIRSF" id="PIRSF005227">
    <property type="entry name" value="Asp_dh_NAD_syn"/>
    <property type="match status" value="1"/>
</dbReference>
<comment type="similarity">
    <text evidence="1 6">Belongs to the L-aspartate dehydrogenase family.</text>
</comment>